<evidence type="ECO:0000256" key="3">
    <source>
        <dbReference type="ARBA" id="ARBA00022827"/>
    </source>
</evidence>
<keyword evidence="3" id="KW-0274">FAD</keyword>
<dbReference type="GO" id="GO:0016829">
    <property type="term" value="F:lyase activity"/>
    <property type="evidence" value="ECO:0007669"/>
    <property type="project" value="InterPro"/>
</dbReference>
<keyword evidence="6" id="KW-0472">Membrane</keyword>
<dbReference type="InterPro" id="IPR050493">
    <property type="entry name" value="FAD-dep_Monooxygenase_BioMet"/>
</dbReference>
<dbReference type="Pfam" id="PF01494">
    <property type="entry name" value="FAD_binding_3"/>
    <property type="match status" value="1"/>
</dbReference>
<dbReference type="Gene3D" id="3.50.50.60">
    <property type="entry name" value="FAD/NAD(P)-binding domain"/>
    <property type="match status" value="1"/>
</dbReference>
<evidence type="ECO:0000256" key="1">
    <source>
        <dbReference type="ARBA" id="ARBA00007992"/>
    </source>
</evidence>
<feature type="domain" description="FAD-binding" evidence="7">
    <location>
        <begin position="14"/>
        <end position="372"/>
    </location>
</feature>
<sequence>MERVREEPACRPLKVLIVGAGIGGLTAALGLRKQGHEVAIFERSELAQETGAALHLASNSHGILRRLGIYPETFGANPVHGLLEFDYTGSLRTDVDLQASLKQWQNLWVLSHRVRLHEALKDAATAKQGTGKPALLRTSSRIIGVDPAKATVRLEDGTEFSGDLVIGADGVGSVTRKLIAPDMKPFGSGKSAFRFMIPHDTMRSNPLTKDLADRKGYMTFWYANDRRVVMYPCNNNAVMNCLAIYPSQLSKNVASTSGNDWDQHSSKQLLLDLFNDFDPRVQVLLGMTEEKTLKSWTLLDMERLPRWVEGQLVLLGDAAHPFLPYQGQGAGIAIEDAASLSALLPAGTPVEDLPSRLALYEKLRDERAHRVQEYTRMSGSDLNDQKRNSFNVMEFVNYNLGHDEYHNSEHALKKLLWSRNSLNISWRLPLAFGPMQSPRQDLLGRIQSPDLDATTKTHSIRFKTSATYLKNWFPTSAFSFASPGTVAEATFRCVELQNLKWLGRWGYNYWGLWIHGVKYTCRDGAELFGSFLPVLFENEADPIVTGREDLGMPKLFCDIDVGQEENGDTSIDCSWRRNSFVTMELGGLEERTGEPSGPPSSITDDNLLLYRYIPAVGEPGKTDAEYPVIVDHEKSRDTCVVTRRMTATRAKVEFRADDATMNALPTIGSVVAGLAGVPVYSVLEACTTEAKGLTTFSHARKIE</sequence>
<accession>A0AAV9HB96</accession>
<dbReference type="Gene3D" id="2.40.400.10">
    <property type="entry name" value="Acetoacetate decarboxylase-like"/>
    <property type="match status" value="1"/>
</dbReference>
<dbReference type="GO" id="GO:0004497">
    <property type="term" value="F:monooxygenase activity"/>
    <property type="evidence" value="ECO:0007669"/>
    <property type="project" value="UniProtKB-KW"/>
</dbReference>
<comment type="caution">
    <text evidence="8">The sequence shown here is derived from an EMBL/GenBank/DDBJ whole genome shotgun (WGS) entry which is preliminary data.</text>
</comment>
<dbReference type="PANTHER" id="PTHR13789">
    <property type="entry name" value="MONOOXYGENASE"/>
    <property type="match status" value="1"/>
</dbReference>
<keyword evidence="9" id="KW-1185">Reference proteome</keyword>
<dbReference type="InterPro" id="IPR010451">
    <property type="entry name" value="Acetoacetate_decarboxylase"/>
</dbReference>
<name>A0AAV9HB96_9PEZI</name>
<keyword evidence="6" id="KW-0812">Transmembrane</keyword>
<evidence type="ECO:0000256" key="6">
    <source>
        <dbReference type="SAM" id="Phobius"/>
    </source>
</evidence>
<keyword evidence="6" id="KW-1133">Transmembrane helix</keyword>
<dbReference type="PANTHER" id="PTHR13789:SF261">
    <property type="entry name" value="HYDROXYLASE, PUTATIVE (AFU_ORTHOLOGUE AFUA_7G00590)-RELATED"/>
    <property type="match status" value="1"/>
</dbReference>
<keyword evidence="4" id="KW-0560">Oxidoreductase</keyword>
<dbReference type="InterPro" id="IPR036188">
    <property type="entry name" value="FAD/NAD-bd_sf"/>
</dbReference>
<reference evidence="8" key="1">
    <citation type="journal article" date="2023" name="Mol. Phylogenet. Evol.">
        <title>Genome-scale phylogeny and comparative genomics of the fungal order Sordariales.</title>
        <authorList>
            <person name="Hensen N."/>
            <person name="Bonometti L."/>
            <person name="Westerberg I."/>
            <person name="Brannstrom I.O."/>
            <person name="Guillou S."/>
            <person name="Cros-Aarteil S."/>
            <person name="Calhoun S."/>
            <person name="Haridas S."/>
            <person name="Kuo A."/>
            <person name="Mondo S."/>
            <person name="Pangilinan J."/>
            <person name="Riley R."/>
            <person name="LaButti K."/>
            <person name="Andreopoulos B."/>
            <person name="Lipzen A."/>
            <person name="Chen C."/>
            <person name="Yan M."/>
            <person name="Daum C."/>
            <person name="Ng V."/>
            <person name="Clum A."/>
            <person name="Steindorff A."/>
            <person name="Ohm R.A."/>
            <person name="Martin F."/>
            <person name="Silar P."/>
            <person name="Natvig D.O."/>
            <person name="Lalanne C."/>
            <person name="Gautier V."/>
            <person name="Ament-Velasquez S.L."/>
            <person name="Kruys A."/>
            <person name="Hutchinson M.I."/>
            <person name="Powell A.J."/>
            <person name="Barry K."/>
            <person name="Miller A.N."/>
            <person name="Grigoriev I.V."/>
            <person name="Debuchy R."/>
            <person name="Gladieux P."/>
            <person name="Hiltunen Thoren M."/>
            <person name="Johannesson H."/>
        </authorList>
    </citation>
    <scope>NUCLEOTIDE SEQUENCE</scope>
    <source>
        <strain evidence="8">PSN324</strain>
    </source>
</reference>
<evidence type="ECO:0000256" key="4">
    <source>
        <dbReference type="ARBA" id="ARBA00023002"/>
    </source>
</evidence>
<dbReference type="AlphaFoldDB" id="A0AAV9HB96"/>
<protein>
    <recommendedName>
        <fullName evidence="7">FAD-binding domain-containing protein</fullName>
    </recommendedName>
</protein>
<reference evidence="8" key="2">
    <citation type="submission" date="2023-06" db="EMBL/GenBank/DDBJ databases">
        <authorList>
            <consortium name="Lawrence Berkeley National Laboratory"/>
            <person name="Mondo S.J."/>
            <person name="Hensen N."/>
            <person name="Bonometti L."/>
            <person name="Westerberg I."/>
            <person name="Brannstrom I.O."/>
            <person name="Guillou S."/>
            <person name="Cros-Aarteil S."/>
            <person name="Calhoun S."/>
            <person name="Haridas S."/>
            <person name="Kuo A."/>
            <person name="Pangilinan J."/>
            <person name="Riley R."/>
            <person name="Labutti K."/>
            <person name="Andreopoulos B."/>
            <person name="Lipzen A."/>
            <person name="Chen C."/>
            <person name="Yanf M."/>
            <person name="Daum C."/>
            <person name="Ng V."/>
            <person name="Clum A."/>
            <person name="Steindorff A."/>
            <person name="Ohm R."/>
            <person name="Martin F."/>
            <person name="Silar P."/>
            <person name="Natvig D."/>
            <person name="Lalanne C."/>
            <person name="Gautier V."/>
            <person name="Ament-Velasquez S.L."/>
            <person name="Kruys A."/>
            <person name="Hutchinson M.I."/>
            <person name="Powell A.J."/>
            <person name="Barry K."/>
            <person name="Miller A.N."/>
            <person name="Grigoriev I.V."/>
            <person name="Debuchy R."/>
            <person name="Gladieux P."/>
            <person name="Thoren M.H."/>
            <person name="Johannesson H."/>
        </authorList>
    </citation>
    <scope>NUCLEOTIDE SEQUENCE</scope>
    <source>
        <strain evidence="8">PSN324</strain>
    </source>
</reference>
<dbReference type="GO" id="GO:0071949">
    <property type="term" value="F:FAD binding"/>
    <property type="evidence" value="ECO:0007669"/>
    <property type="project" value="InterPro"/>
</dbReference>
<dbReference type="PRINTS" id="PR00420">
    <property type="entry name" value="RNGMNOXGNASE"/>
</dbReference>
<dbReference type="SUPFAM" id="SSF51905">
    <property type="entry name" value="FAD/NAD(P)-binding domain"/>
    <property type="match status" value="1"/>
</dbReference>
<dbReference type="Pfam" id="PF06314">
    <property type="entry name" value="ADC"/>
    <property type="match status" value="1"/>
</dbReference>
<dbReference type="EMBL" id="MU865084">
    <property type="protein sequence ID" value="KAK4458057.1"/>
    <property type="molecule type" value="Genomic_DNA"/>
</dbReference>
<evidence type="ECO:0000256" key="2">
    <source>
        <dbReference type="ARBA" id="ARBA00022630"/>
    </source>
</evidence>
<feature type="transmembrane region" description="Helical" evidence="6">
    <location>
        <begin position="12"/>
        <end position="31"/>
    </location>
</feature>
<dbReference type="SUPFAM" id="SSF160104">
    <property type="entry name" value="Acetoacetate decarboxylase-like"/>
    <property type="match status" value="1"/>
</dbReference>
<gene>
    <name evidence="8" type="ORF">QBC42DRAFT_211177</name>
</gene>
<proteinExistence type="inferred from homology"/>
<evidence type="ECO:0000313" key="8">
    <source>
        <dbReference type="EMBL" id="KAK4458057.1"/>
    </source>
</evidence>
<keyword evidence="2" id="KW-0285">Flavoprotein</keyword>
<keyword evidence="5" id="KW-0503">Monooxygenase</keyword>
<dbReference type="InterPro" id="IPR002938">
    <property type="entry name" value="FAD-bd"/>
</dbReference>
<comment type="similarity">
    <text evidence="1">Belongs to the paxM FAD-dependent monooxygenase family.</text>
</comment>
<evidence type="ECO:0000259" key="7">
    <source>
        <dbReference type="Pfam" id="PF01494"/>
    </source>
</evidence>
<dbReference type="InterPro" id="IPR023375">
    <property type="entry name" value="ADC_dom_sf"/>
</dbReference>
<evidence type="ECO:0000313" key="9">
    <source>
        <dbReference type="Proteomes" id="UP001321749"/>
    </source>
</evidence>
<organism evidence="8 9">
    <name type="scientific">Cladorrhinum samala</name>
    <dbReference type="NCBI Taxonomy" id="585594"/>
    <lineage>
        <taxon>Eukaryota</taxon>
        <taxon>Fungi</taxon>
        <taxon>Dikarya</taxon>
        <taxon>Ascomycota</taxon>
        <taxon>Pezizomycotina</taxon>
        <taxon>Sordariomycetes</taxon>
        <taxon>Sordariomycetidae</taxon>
        <taxon>Sordariales</taxon>
        <taxon>Podosporaceae</taxon>
        <taxon>Cladorrhinum</taxon>
    </lineage>
</organism>
<dbReference type="Proteomes" id="UP001321749">
    <property type="component" value="Unassembled WGS sequence"/>
</dbReference>
<evidence type="ECO:0000256" key="5">
    <source>
        <dbReference type="ARBA" id="ARBA00023033"/>
    </source>
</evidence>
<dbReference type="SUPFAM" id="SSF54373">
    <property type="entry name" value="FAD-linked reductases, C-terminal domain"/>
    <property type="match status" value="1"/>
</dbReference>